<dbReference type="EMBL" id="GL732577">
    <property type="protein sequence ID" value="EFX75168.1"/>
    <property type="molecule type" value="Genomic_DNA"/>
</dbReference>
<proteinExistence type="predicted"/>
<name>E9GZF5_DAPPU</name>
<dbReference type="PROSITE" id="PS51257">
    <property type="entry name" value="PROKAR_LIPOPROTEIN"/>
    <property type="match status" value="1"/>
</dbReference>
<keyword evidence="2" id="KW-0812">Transmembrane</keyword>
<evidence type="ECO:0000313" key="3">
    <source>
        <dbReference type="EMBL" id="EFX75168.1"/>
    </source>
</evidence>
<reference evidence="3 4" key="1">
    <citation type="journal article" date="2011" name="Science">
        <title>The ecoresponsive genome of Daphnia pulex.</title>
        <authorList>
            <person name="Colbourne J.K."/>
            <person name="Pfrender M.E."/>
            <person name="Gilbert D."/>
            <person name="Thomas W.K."/>
            <person name="Tucker A."/>
            <person name="Oakley T.H."/>
            <person name="Tokishita S."/>
            <person name="Aerts A."/>
            <person name="Arnold G.J."/>
            <person name="Basu M.K."/>
            <person name="Bauer D.J."/>
            <person name="Caceres C.E."/>
            <person name="Carmel L."/>
            <person name="Casola C."/>
            <person name="Choi J.H."/>
            <person name="Detter J.C."/>
            <person name="Dong Q."/>
            <person name="Dusheyko S."/>
            <person name="Eads B.D."/>
            <person name="Frohlich T."/>
            <person name="Geiler-Samerotte K.A."/>
            <person name="Gerlach D."/>
            <person name="Hatcher P."/>
            <person name="Jogdeo S."/>
            <person name="Krijgsveld J."/>
            <person name="Kriventseva E.V."/>
            <person name="Kultz D."/>
            <person name="Laforsch C."/>
            <person name="Lindquist E."/>
            <person name="Lopez J."/>
            <person name="Manak J.R."/>
            <person name="Muller J."/>
            <person name="Pangilinan J."/>
            <person name="Patwardhan R.P."/>
            <person name="Pitluck S."/>
            <person name="Pritham E.J."/>
            <person name="Rechtsteiner A."/>
            <person name="Rho M."/>
            <person name="Rogozin I.B."/>
            <person name="Sakarya O."/>
            <person name="Salamov A."/>
            <person name="Schaack S."/>
            <person name="Shapiro H."/>
            <person name="Shiga Y."/>
            <person name="Skalitzky C."/>
            <person name="Smith Z."/>
            <person name="Souvorov A."/>
            <person name="Sung W."/>
            <person name="Tang Z."/>
            <person name="Tsuchiya D."/>
            <person name="Tu H."/>
            <person name="Vos H."/>
            <person name="Wang M."/>
            <person name="Wolf Y.I."/>
            <person name="Yamagata H."/>
            <person name="Yamada T."/>
            <person name="Ye Y."/>
            <person name="Shaw J.R."/>
            <person name="Andrews J."/>
            <person name="Crease T.J."/>
            <person name="Tang H."/>
            <person name="Lucas S.M."/>
            <person name="Robertson H.M."/>
            <person name="Bork P."/>
            <person name="Koonin E.V."/>
            <person name="Zdobnov E.M."/>
            <person name="Grigoriev I.V."/>
            <person name="Lynch M."/>
            <person name="Boore J.L."/>
        </authorList>
    </citation>
    <scope>NUCLEOTIDE SEQUENCE [LARGE SCALE GENOMIC DNA]</scope>
</reference>
<keyword evidence="2" id="KW-1133">Transmembrane helix</keyword>
<dbReference type="eggNOG" id="ENOG502TCIC">
    <property type="taxonomic scope" value="Eukaryota"/>
</dbReference>
<dbReference type="PANTHER" id="PTHR22922">
    <property type="entry name" value="GPI-ANCHORED PROTEIN P137"/>
    <property type="match status" value="1"/>
</dbReference>
<sequence length="719" mass="80506">MKPFHVRESNDNNLSPLSSTPAVVSCPISPVESSISDLQQTKQLLSSDSVPTIEPPSVPINHEESLPPPTGPDYINNRGLITTLPPRTRRRPDFFMAGLVYVILIVFGCFLSGSEGFIIRDTVIFKDQPGIAISESAWTVVTDILLSDAELAVGAIEQHLSDLSQVAIKHRKDGIQFEKTDSSSAWRDTTSFMAADKIDKRVLLLRRTLLTSKTRLAACALSLLGANRPKRAFFEFGGTALKWLFGISTNAEFLNLNSRIESMETHDRTVVHLLERHASIVNETLQISRGNLVLLQELQNQSIALHNRVDSIFDYIKKYELEQIQRTQYFEELDNTFATLDHILIWLQQQLEAWEIGLTALAAGHLSPQILSPSTLQQVIKEINPHLPLGWAIPSDDLWVLYRESKVPFALVAHKIRLFIEIPIFDHAQHFNLFQIITLSKALANGTHGSRYNNLPDYLAVSPDLDIFAELTHLDILKCRSFDKQVCMFHTGFAKRGSRKSCAVALFTNDETHVREYCQTLFISWNGPEAVYLGKNQWAFSAVGPHTVVFACLPDSKHLPPQRRQLPSVGYLEVPTGCTARTDHWILPASFEGSTMLEAVSVPLPQFPELRPNITADKVSALLSQQTSVEVQASITHNQIVTLLESKELSSTHSCAYPYEWIAAFAFLFLCFGGLSGFTWWLFRQLSDHICCSSGIYDVADYVPAVRRLKPIRASCASL</sequence>
<dbReference type="InParanoid" id="E9GZF5"/>
<feature type="compositionally biased region" description="Basic and acidic residues" evidence="1">
    <location>
        <begin position="1"/>
        <end position="10"/>
    </location>
</feature>
<dbReference type="OrthoDB" id="7695795at2759"/>
<evidence type="ECO:0000256" key="1">
    <source>
        <dbReference type="SAM" id="MobiDB-lite"/>
    </source>
</evidence>
<accession>E9GZF5</accession>
<dbReference type="Proteomes" id="UP000000305">
    <property type="component" value="Unassembled WGS sequence"/>
</dbReference>
<keyword evidence="4" id="KW-1185">Reference proteome</keyword>
<evidence type="ECO:0000313" key="4">
    <source>
        <dbReference type="Proteomes" id="UP000000305"/>
    </source>
</evidence>
<dbReference type="GO" id="GO:0005737">
    <property type="term" value="C:cytoplasm"/>
    <property type="evidence" value="ECO:0000318"/>
    <property type="project" value="GO_Central"/>
</dbReference>
<feature type="compositionally biased region" description="Polar residues" evidence="1">
    <location>
        <begin position="11"/>
        <end position="21"/>
    </location>
</feature>
<feature type="region of interest" description="Disordered" evidence="1">
    <location>
        <begin position="1"/>
        <end position="21"/>
    </location>
</feature>
<dbReference type="HOGENOM" id="CLU_384634_0_0_1"/>
<dbReference type="OMA" id="QASITHN"/>
<gene>
    <name evidence="3" type="ORF">DAPPUDRAFT_323673</name>
</gene>
<dbReference type="InterPro" id="IPR028816">
    <property type="entry name" value="Caprin"/>
</dbReference>
<keyword evidence="2" id="KW-0472">Membrane</keyword>
<dbReference type="GO" id="GO:0003723">
    <property type="term" value="F:RNA binding"/>
    <property type="evidence" value="ECO:0000318"/>
    <property type="project" value="GO_Central"/>
</dbReference>
<feature type="transmembrane region" description="Helical" evidence="2">
    <location>
        <begin position="661"/>
        <end position="683"/>
    </location>
</feature>
<evidence type="ECO:0000256" key="2">
    <source>
        <dbReference type="SAM" id="Phobius"/>
    </source>
</evidence>
<organism evidence="3 4">
    <name type="scientific">Daphnia pulex</name>
    <name type="common">Water flea</name>
    <dbReference type="NCBI Taxonomy" id="6669"/>
    <lineage>
        <taxon>Eukaryota</taxon>
        <taxon>Metazoa</taxon>
        <taxon>Ecdysozoa</taxon>
        <taxon>Arthropoda</taxon>
        <taxon>Crustacea</taxon>
        <taxon>Branchiopoda</taxon>
        <taxon>Diplostraca</taxon>
        <taxon>Cladocera</taxon>
        <taxon>Anomopoda</taxon>
        <taxon>Daphniidae</taxon>
        <taxon>Daphnia</taxon>
    </lineage>
</organism>
<dbReference type="InterPro" id="IPR022048">
    <property type="entry name" value="Envelope_fusion-like"/>
</dbReference>
<protein>
    <submittedName>
        <fullName evidence="3">Uncharacterized protein</fullName>
    </submittedName>
</protein>
<dbReference type="PANTHER" id="PTHR22922:SF19">
    <property type="entry name" value="CAPRIN HOMOLOG"/>
    <property type="match status" value="1"/>
</dbReference>
<dbReference type="Pfam" id="PF12259">
    <property type="entry name" value="Baculo_F"/>
    <property type="match status" value="1"/>
</dbReference>
<feature type="transmembrane region" description="Helical" evidence="2">
    <location>
        <begin position="94"/>
        <end position="113"/>
    </location>
</feature>
<feature type="region of interest" description="Disordered" evidence="1">
    <location>
        <begin position="48"/>
        <end position="73"/>
    </location>
</feature>
<dbReference type="KEGG" id="dpx:DAPPUDRAFT_323673"/>
<dbReference type="AlphaFoldDB" id="E9GZF5"/>